<organism evidence="1">
    <name type="scientific">freshwater metagenome</name>
    <dbReference type="NCBI Taxonomy" id="449393"/>
    <lineage>
        <taxon>unclassified sequences</taxon>
        <taxon>metagenomes</taxon>
        <taxon>ecological metagenomes</taxon>
    </lineage>
</organism>
<dbReference type="InterPro" id="IPR019587">
    <property type="entry name" value="Polyketide_cyclase/dehydratase"/>
</dbReference>
<protein>
    <submittedName>
        <fullName evidence="1">Unannotated protein</fullName>
    </submittedName>
</protein>
<dbReference type="AlphaFoldDB" id="A0A6J5ZTV2"/>
<dbReference type="InterPro" id="IPR023393">
    <property type="entry name" value="START-like_dom_sf"/>
</dbReference>
<reference evidence="1" key="1">
    <citation type="submission" date="2020-05" db="EMBL/GenBank/DDBJ databases">
        <authorList>
            <person name="Chiriac C."/>
            <person name="Salcher M."/>
            <person name="Ghai R."/>
            <person name="Kavagutti S V."/>
        </authorList>
    </citation>
    <scope>NUCLEOTIDE SEQUENCE</scope>
</reference>
<dbReference type="Gene3D" id="3.30.530.20">
    <property type="match status" value="1"/>
</dbReference>
<dbReference type="EMBL" id="CAESAO010000073">
    <property type="protein sequence ID" value="CAB4344200.1"/>
    <property type="molecule type" value="Genomic_DNA"/>
</dbReference>
<sequence length="163" mass="18596">MSVHTLTRQQELEGSPAEVFPFFADATNLEAITPPLLAFQVTTPRPIAMHAGTLIEYRLKIHRMPIRWRTLIEEWRPSEMFVDTQIKGPYKLWHHTHTFDPLPGGRTLMVDVVRYSIGYGPLGDLAHSLFVGRDVASIFDYRAEVIAPLLASDIERRRSDGSR</sequence>
<dbReference type="SUPFAM" id="SSF55961">
    <property type="entry name" value="Bet v1-like"/>
    <property type="match status" value="1"/>
</dbReference>
<gene>
    <name evidence="1" type="ORF">UFOPK3522_00924</name>
</gene>
<accession>A0A6J5ZTV2</accession>
<dbReference type="Pfam" id="PF10604">
    <property type="entry name" value="Polyketide_cyc2"/>
    <property type="match status" value="1"/>
</dbReference>
<name>A0A6J5ZTV2_9ZZZZ</name>
<evidence type="ECO:0000313" key="1">
    <source>
        <dbReference type="EMBL" id="CAB4344200.1"/>
    </source>
</evidence>
<proteinExistence type="predicted"/>
<dbReference type="CDD" id="cd07820">
    <property type="entry name" value="SRPBCC_3"/>
    <property type="match status" value="1"/>
</dbReference>